<keyword evidence="2" id="KW-1185">Reference proteome</keyword>
<comment type="caution">
    <text evidence="1">The sequence shown here is derived from an EMBL/GenBank/DDBJ whole genome shotgun (WGS) entry which is preliminary data.</text>
</comment>
<protein>
    <submittedName>
        <fullName evidence="1">Uncharacterized protein</fullName>
    </submittedName>
</protein>
<dbReference type="AlphaFoldDB" id="A0A7X0HHY5"/>
<evidence type="ECO:0000313" key="2">
    <source>
        <dbReference type="Proteomes" id="UP000540423"/>
    </source>
</evidence>
<dbReference type="Proteomes" id="UP000540423">
    <property type="component" value="Unassembled WGS sequence"/>
</dbReference>
<evidence type="ECO:0000313" key="1">
    <source>
        <dbReference type="EMBL" id="MBB6436672.1"/>
    </source>
</evidence>
<accession>A0A7X0HHY5</accession>
<gene>
    <name evidence="1" type="ORF">HNQ79_003145</name>
</gene>
<sequence>MAAILECEPSEPGWREIGALVPLPPLLLLAGDPDDDNEPHICRGID</sequence>
<reference evidence="1 2" key="1">
    <citation type="submission" date="2020-08" db="EMBL/GenBank/DDBJ databases">
        <title>Genomic Encyclopedia of Type Strains, Phase IV (KMG-IV): sequencing the most valuable type-strain genomes for metagenomic binning, comparative biology and taxonomic classification.</title>
        <authorList>
            <person name="Goeker M."/>
        </authorList>
    </citation>
    <scope>NUCLEOTIDE SEQUENCE [LARGE SCALE GENOMIC DNA]</scope>
    <source>
        <strain evidence="1 2">DSM 40141</strain>
    </source>
</reference>
<dbReference type="RefSeq" id="WP_229923625.1">
    <property type="nucleotide sequence ID" value="NZ_BNBN01000010.1"/>
</dbReference>
<proteinExistence type="predicted"/>
<dbReference type="EMBL" id="JACHEM010000007">
    <property type="protein sequence ID" value="MBB6436672.1"/>
    <property type="molecule type" value="Genomic_DNA"/>
</dbReference>
<name>A0A7X0HHY5_9ACTN</name>
<organism evidence="1 2">
    <name type="scientific">Streptomyces candidus</name>
    <dbReference type="NCBI Taxonomy" id="67283"/>
    <lineage>
        <taxon>Bacteria</taxon>
        <taxon>Bacillati</taxon>
        <taxon>Actinomycetota</taxon>
        <taxon>Actinomycetes</taxon>
        <taxon>Kitasatosporales</taxon>
        <taxon>Streptomycetaceae</taxon>
        <taxon>Streptomyces</taxon>
    </lineage>
</organism>